<protein>
    <submittedName>
        <fullName evidence="1">Uncharacterized protein</fullName>
    </submittedName>
</protein>
<dbReference type="EMBL" id="CM042013">
    <property type="protein sequence ID" value="KAI3740525.1"/>
    <property type="molecule type" value="Genomic_DNA"/>
</dbReference>
<evidence type="ECO:0000313" key="1">
    <source>
        <dbReference type="EMBL" id="KAI3740525.1"/>
    </source>
</evidence>
<proteinExistence type="predicted"/>
<name>A0ACB9D260_CICIN</name>
<evidence type="ECO:0000313" key="2">
    <source>
        <dbReference type="Proteomes" id="UP001055811"/>
    </source>
</evidence>
<reference evidence="1 2" key="2">
    <citation type="journal article" date="2022" name="Mol. Ecol. Resour.">
        <title>The genomes of chicory, endive, great burdock and yacon provide insights into Asteraceae paleo-polyploidization history and plant inulin production.</title>
        <authorList>
            <person name="Fan W."/>
            <person name="Wang S."/>
            <person name="Wang H."/>
            <person name="Wang A."/>
            <person name="Jiang F."/>
            <person name="Liu H."/>
            <person name="Zhao H."/>
            <person name="Xu D."/>
            <person name="Zhang Y."/>
        </authorList>
    </citation>
    <scope>NUCLEOTIDE SEQUENCE [LARGE SCALE GENOMIC DNA]</scope>
    <source>
        <strain evidence="2">cv. Punajuju</strain>
        <tissue evidence="1">Leaves</tissue>
    </source>
</reference>
<comment type="caution">
    <text evidence="1">The sequence shown here is derived from an EMBL/GenBank/DDBJ whole genome shotgun (WGS) entry which is preliminary data.</text>
</comment>
<keyword evidence="2" id="KW-1185">Reference proteome</keyword>
<reference evidence="2" key="1">
    <citation type="journal article" date="2022" name="Mol. Ecol. Resour.">
        <title>The genomes of chicory, endive, great burdock and yacon provide insights into Asteraceae palaeo-polyploidization history and plant inulin production.</title>
        <authorList>
            <person name="Fan W."/>
            <person name="Wang S."/>
            <person name="Wang H."/>
            <person name="Wang A."/>
            <person name="Jiang F."/>
            <person name="Liu H."/>
            <person name="Zhao H."/>
            <person name="Xu D."/>
            <person name="Zhang Y."/>
        </authorList>
    </citation>
    <scope>NUCLEOTIDE SEQUENCE [LARGE SCALE GENOMIC DNA]</scope>
    <source>
        <strain evidence="2">cv. Punajuju</strain>
    </source>
</reference>
<sequence length="107" mass="11542">MVATPEDGFLNRVYDPGASECRDGTVGATPISEPFNRLSWGKSPTSGSKEFSLGLVVGGLVDDKIDLIGRYRISMIESKYCLVRGLKFSCLSPKHLASGAEEGERCI</sequence>
<dbReference type="Proteomes" id="UP001055811">
    <property type="component" value="Linkage Group LG05"/>
</dbReference>
<gene>
    <name evidence="1" type="ORF">L2E82_30993</name>
</gene>
<accession>A0ACB9D260</accession>
<organism evidence="1 2">
    <name type="scientific">Cichorium intybus</name>
    <name type="common">Chicory</name>
    <dbReference type="NCBI Taxonomy" id="13427"/>
    <lineage>
        <taxon>Eukaryota</taxon>
        <taxon>Viridiplantae</taxon>
        <taxon>Streptophyta</taxon>
        <taxon>Embryophyta</taxon>
        <taxon>Tracheophyta</taxon>
        <taxon>Spermatophyta</taxon>
        <taxon>Magnoliopsida</taxon>
        <taxon>eudicotyledons</taxon>
        <taxon>Gunneridae</taxon>
        <taxon>Pentapetalae</taxon>
        <taxon>asterids</taxon>
        <taxon>campanulids</taxon>
        <taxon>Asterales</taxon>
        <taxon>Asteraceae</taxon>
        <taxon>Cichorioideae</taxon>
        <taxon>Cichorieae</taxon>
        <taxon>Cichoriinae</taxon>
        <taxon>Cichorium</taxon>
    </lineage>
</organism>